<keyword evidence="2" id="KW-0812">Transmembrane</keyword>
<keyword evidence="2" id="KW-1133">Transmembrane helix</keyword>
<feature type="compositionally biased region" description="Pro residues" evidence="1">
    <location>
        <begin position="218"/>
        <end position="254"/>
    </location>
</feature>
<name>A0A0H4T3Z1_9BACT</name>
<reference evidence="3" key="1">
    <citation type="journal article" date="2015" name="ISME J.">
        <title>Aquifer environment selects for microbial species cohorts in sediment and groundwater.</title>
        <authorList>
            <person name="Hug L.A."/>
            <person name="Thomas B.C."/>
            <person name="Brown C.T."/>
            <person name="Frischkorn K.R."/>
            <person name="Williams K.H."/>
            <person name="Tringe S.G."/>
            <person name="Banfield J.F."/>
        </authorList>
    </citation>
    <scope>NUCLEOTIDE SEQUENCE</scope>
</reference>
<feature type="transmembrane region" description="Helical" evidence="2">
    <location>
        <begin position="78"/>
        <end position="99"/>
    </location>
</feature>
<evidence type="ECO:0000256" key="2">
    <source>
        <dbReference type="SAM" id="Phobius"/>
    </source>
</evidence>
<accession>A0A0H4T3Z1</accession>
<proteinExistence type="predicted"/>
<feature type="region of interest" description="Disordered" evidence="1">
    <location>
        <begin position="198"/>
        <end position="294"/>
    </location>
</feature>
<dbReference type="EMBL" id="KT006999">
    <property type="protein sequence ID" value="AKQ02368.1"/>
    <property type="molecule type" value="Genomic_DNA"/>
</dbReference>
<keyword evidence="2" id="KW-0472">Membrane</keyword>
<protein>
    <submittedName>
        <fullName evidence="3">Uncharacterized protein</fullName>
    </submittedName>
</protein>
<evidence type="ECO:0000256" key="1">
    <source>
        <dbReference type="SAM" id="MobiDB-lite"/>
    </source>
</evidence>
<dbReference type="AlphaFoldDB" id="A0A0H4T3Z1"/>
<feature type="compositionally biased region" description="Pro residues" evidence="1">
    <location>
        <begin position="268"/>
        <end position="294"/>
    </location>
</feature>
<feature type="transmembrane region" description="Helical" evidence="2">
    <location>
        <begin position="37"/>
        <end position="66"/>
    </location>
</feature>
<sequence>MLVSFSGLLSQRIYNPQIIEPLRNFTGWEYLQRLYPIFIALGIIITTVVFVLLIIIGGIAWVTAGGDREKLDTARRRVINGVIGIFLVLLVFFVLIWIGRIFKINFLGQFNIGTTEVLPIVTPTGGVTPIPSDEEFLCISNGGTWREFGNACVDLCNPPGNCSDVITWGCDCGDGSCWDPALEACVLNPNIITPTQAPFPTVSLPTNTPTPGIGGPPTSTPTPLPTVTPQPTNTPIPTATPRPTNTPTPRPTNTPIPTSTPTSIPTATPTPRPTNTPTPRPTNTPVPTNTPIPTPTPIPFFCSDTDGGQSYFQQGTVTDNTYLPGGQIESVTDYCTTGNALGEFYCNGTIRSTELYQCGTSAQSTCFNGECCSWVGQACNVDSDCCTNYACQGGSCVSPSILLNEALGLSCYTYCQASGFSTCASVGTDTFASNGMMYVYQNNSCILTNAYDCNRVIYDNLSVCGGREADWTRCRCI</sequence>
<feature type="compositionally biased region" description="Low complexity" evidence="1">
    <location>
        <begin position="255"/>
        <end position="267"/>
    </location>
</feature>
<evidence type="ECO:0000313" key="3">
    <source>
        <dbReference type="EMBL" id="AKQ02368.1"/>
    </source>
</evidence>
<organism evidence="3">
    <name type="scientific">uncultured Microgenomates bacterium Rifle_16ft_4_minimus_37633</name>
    <dbReference type="NCBI Taxonomy" id="1665114"/>
    <lineage>
        <taxon>Bacteria</taxon>
        <taxon>Candidatus Microgenomatota</taxon>
        <taxon>environmental samples</taxon>
    </lineage>
</organism>